<dbReference type="InterPro" id="IPR050482">
    <property type="entry name" value="Sensor_HK_TwoCompSys"/>
</dbReference>
<keyword evidence="5" id="KW-0547">Nucleotide-binding</keyword>
<proteinExistence type="predicted"/>
<keyword evidence="8" id="KW-0902">Two-component regulatory system</keyword>
<evidence type="ECO:0000256" key="5">
    <source>
        <dbReference type="ARBA" id="ARBA00022741"/>
    </source>
</evidence>
<organism evidence="11 12">
    <name type="scientific">Umezawaea endophytica</name>
    <dbReference type="NCBI Taxonomy" id="1654476"/>
    <lineage>
        <taxon>Bacteria</taxon>
        <taxon>Bacillati</taxon>
        <taxon>Actinomycetota</taxon>
        <taxon>Actinomycetes</taxon>
        <taxon>Pseudonocardiales</taxon>
        <taxon>Pseudonocardiaceae</taxon>
        <taxon>Umezawaea</taxon>
    </lineage>
</organism>
<evidence type="ECO:0000256" key="9">
    <source>
        <dbReference type="SAM" id="Phobius"/>
    </source>
</evidence>
<feature type="transmembrane region" description="Helical" evidence="9">
    <location>
        <begin position="15"/>
        <end position="33"/>
    </location>
</feature>
<dbReference type="Proteomes" id="UP001141259">
    <property type="component" value="Unassembled WGS sequence"/>
</dbReference>
<evidence type="ECO:0000256" key="4">
    <source>
        <dbReference type="ARBA" id="ARBA00022679"/>
    </source>
</evidence>
<name>A0A9X2VLP4_9PSEU</name>
<keyword evidence="3" id="KW-0597">Phosphoprotein</keyword>
<dbReference type="Pfam" id="PF02518">
    <property type="entry name" value="HATPase_c"/>
    <property type="match status" value="1"/>
</dbReference>
<comment type="caution">
    <text evidence="11">The sequence shown here is derived from an EMBL/GenBank/DDBJ whole genome shotgun (WGS) entry which is preliminary data.</text>
</comment>
<dbReference type="Gene3D" id="1.20.5.1930">
    <property type="match status" value="1"/>
</dbReference>
<dbReference type="InterPro" id="IPR036890">
    <property type="entry name" value="HATPase_C_sf"/>
</dbReference>
<feature type="transmembrane region" description="Helical" evidence="9">
    <location>
        <begin position="64"/>
        <end position="90"/>
    </location>
</feature>
<evidence type="ECO:0000256" key="8">
    <source>
        <dbReference type="ARBA" id="ARBA00023012"/>
    </source>
</evidence>
<protein>
    <recommendedName>
        <fullName evidence="2">histidine kinase</fullName>
        <ecNumber evidence="2">2.7.13.3</ecNumber>
    </recommendedName>
</protein>
<keyword evidence="4" id="KW-0808">Transferase</keyword>
<evidence type="ECO:0000256" key="7">
    <source>
        <dbReference type="ARBA" id="ARBA00022840"/>
    </source>
</evidence>
<evidence type="ECO:0000256" key="1">
    <source>
        <dbReference type="ARBA" id="ARBA00000085"/>
    </source>
</evidence>
<sequence>MDGVLARVRAWTHGLWPVAGLFVVVLAFEYALVRYQGYRALAGWLPTALTCLFAVLSLRKPVAAAIGAAGALLLTTWWANLLGAFTLAYFSPLSPAETLACMTITAVVVRQRPGEQSAVAVAVMVAAGVYAAATRNTMPGYSLTTPADVFPTAMLLVLAIGTGLYFRARDEDRERSIHVAVSAAQQEERIALARELHDVVAHHVTGIVVQAQAALTVADADPLAAHRLLPGIARSGGEALTAMRRLVGTLRDEGSRVGSADVATTDLEADVRAVVEQVRDVGTPVELAIDLPRPVPPEVARSILRLVQESLTNVQKHARDATEVEVELSTTDTHVRLRVHDNGAGHPVEPVGGSGGYGLIGMRERVELLGGLFSAGPTGVRGWQVLAELPVEGGER</sequence>
<dbReference type="PANTHER" id="PTHR24421">
    <property type="entry name" value="NITRATE/NITRITE SENSOR PROTEIN NARX-RELATED"/>
    <property type="match status" value="1"/>
</dbReference>
<dbReference type="Gene3D" id="3.30.565.10">
    <property type="entry name" value="Histidine kinase-like ATPase, C-terminal domain"/>
    <property type="match status" value="1"/>
</dbReference>
<dbReference type="GO" id="GO:0005524">
    <property type="term" value="F:ATP binding"/>
    <property type="evidence" value="ECO:0007669"/>
    <property type="project" value="UniProtKB-KW"/>
</dbReference>
<keyword evidence="9" id="KW-1133">Transmembrane helix</keyword>
<keyword evidence="9" id="KW-0472">Membrane</keyword>
<feature type="transmembrane region" description="Helical" evidence="9">
    <location>
        <begin position="118"/>
        <end position="137"/>
    </location>
</feature>
<evidence type="ECO:0000256" key="3">
    <source>
        <dbReference type="ARBA" id="ARBA00022553"/>
    </source>
</evidence>
<keyword evidence="12" id="KW-1185">Reference proteome</keyword>
<dbReference type="RefSeq" id="WP_259624487.1">
    <property type="nucleotide sequence ID" value="NZ_JANYMP010000008.1"/>
</dbReference>
<feature type="transmembrane region" description="Helical" evidence="9">
    <location>
        <begin position="149"/>
        <end position="166"/>
    </location>
</feature>
<dbReference type="AlphaFoldDB" id="A0A9X2VLP4"/>
<comment type="catalytic activity">
    <reaction evidence="1">
        <text>ATP + protein L-histidine = ADP + protein N-phospho-L-histidine.</text>
        <dbReference type="EC" id="2.7.13.3"/>
    </reaction>
</comment>
<dbReference type="PANTHER" id="PTHR24421:SF10">
    <property type="entry name" value="NITRATE_NITRITE SENSOR PROTEIN NARQ"/>
    <property type="match status" value="1"/>
</dbReference>
<dbReference type="Pfam" id="PF07730">
    <property type="entry name" value="HisKA_3"/>
    <property type="match status" value="1"/>
</dbReference>
<dbReference type="InterPro" id="IPR003594">
    <property type="entry name" value="HATPase_dom"/>
</dbReference>
<evidence type="ECO:0000313" key="11">
    <source>
        <dbReference type="EMBL" id="MCS7478998.1"/>
    </source>
</evidence>
<accession>A0A9X2VLP4</accession>
<dbReference type="GO" id="GO:0046983">
    <property type="term" value="F:protein dimerization activity"/>
    <property type="evidence" value="ECO:0007669"/>
    <property type="project" value="InterPro"/>
</dbReference>
<keyword evidence="9" id="KW-0812">Transmembrane</keyword>
<dbReference type="SUPFAM" id="SSF55874">
    <property type="entry name" value="ATPase domain of HSP90 chaperone/DNA topoisomerase II/histidine kinase"/>
    <property type="match status" value="1"/>
</dbReference>
<reference evidence="11" key="1">
    <citation type="submission" date="2022-08" db="EMBL/GenBank/DDBJ databases">
        <authorList>
            <person name="Tistechok S."/>
            <person name="Samborskyy M."/>
            <person name="Roman I."/>
        </authorList>
    </citation>
    <scope>NUCLEOTIDE SEQUENCE</scope>
    <source>
        <strain evidence="11">DSM 103496</strain>
    </source>
</reference>
<gene>
    <name evidence="11" type="ORF">NZH93_19220</name>
</gene>
<evidence type="ECO:0000256" key="6">
    <source>
        <dbReference type="ARBA" id="ARBA00022777"/>
    </source>
</evidence>
<evidence type="ECO:0000259" key="10">
    <source>
        <dbReference type="SMART" id="SM00387"/>
    </source>
</evidence>
<feature type="domain" description="Histidine kinase/HSP90-like ATPase" evidence="10">
    <location>
        <begin position="298"/>
        <end position="393"/>
    </location>
</feature>
<dbReference type="EC" id="2.7.13.3" evidence="2"/>
<dbReference type="EMBL" id="JANYMP010000008">
    <property type="protein sequence ID" value="MCS7478998.1"/>
    <property type="molecule type" value="Genomic_DNA"/>
</dbReference>
<dbReference type="CDD" id="cd16917">
    <property type="entry name" value="HATPase_UhpB-NarQ-NarX-like"/>
    <property type="match status" value="1"/>
</dbReference>
<dbReference type="SMART" id="SM00387">
    <property type="entry name" value="HATPase_c"/>
    <property type="match status" value="1"/>
</dbReference>
<dbReference type="GO" id="GO:0016020">
    <property type="term" value="C:membrane"/>
    <property type="evidence" value="ECO:0007669"/>
    <property type="project" value="InterPro"/>
</dbReference>
<feature type="transmembrane region" description="Helical" evidence="9">
    <location>
        <begin position="40"/>
        <end position="58"/>
    </location>
</feature>
<evidence type="ECO:0000256" key="2">
    <source>
        <dbReference type="ARBA" id="ARBA00012438"/>
    </source>
</evidence>
<keyword evidence="7" id="KW-0067">ATP-binding</keyword>
<evidence type="ECO:0000313" key="12">
    <source>
        <dbReference type="Proteomes" id="UP001141259"/>
    </source>
</evidence>
<dbReference type="GO" id="GO:0000155">
    <property type="term" value="F:phosphorelay sensor kinase activity"/>
    <property type="evidence" value="ECO:0007669"/>
    <property type="project" value="InterPro"/>
</dbReference>
<dbReference type="InterPro" id="IPR011712">
    <property type="entry name" value="Sig_transdc_His_kin_sub3_dim/P"/>
</dbReference>
<keyword evidence="6 11" id="KW-0418">Kinase</keyword>